<evidence type="ECO:0000313" key="3">
    <source>
        <dbReference type="Proteomes" id="UP000324907"/>
    </source>
</evidence>
<dbReference type="EMBL" id="VLTL01000061">
    <property type="protein sequence ID" value="KAA0163958.1"/>
    <property type="molecule type" value="Genomic_DNA"/>
</dbReference>
<reference evidence="2 3" key="1">
    <citation type="submission" date="2019-07" db="EMBL/GenBank/DDBJ databases">
        <title>Genomes of Cafeteria roenbergensis.</title>
        <authorList>
            <person name="Fischer M.G."/>
            <person name="Hackl T."/>
            <person name="Roman M."/>
        </authorList>
    </citation>
    <scope>NUCLEOTIDE SEQUENCE [LARGE SCALE GENOMIC DNA]</scope>
    <source>
        <strain evidence="2 3">RCC970-E3</strain>
    </source>
</reference>
<name>A0A5A8DF87_CAFRO</name>
<evidence type="ECO:0000256" key="1">
    <source>
        <dbReference type="SAM" id="MobiDB-lite"/>
    </source>
</evidence>
<sequence length="237" mass="24852">MADDRDSGMAFTEDTDFEAGAWVNGEFFAKGRRGGGTRGFGERMSAAERAAAKDEARSSDRRAHAPQRPLDLPADFAKFAGVGAGADGGPAKSFAERYLERFGYKGRLGRYEQGTTSFVHVRARTGRTGLAFGGRSEFVPENAELERAFAGPAAATTEFDLVDSVTARDVVEELAATAGVAMLPHPLGANVKGRQAARLGAVTVLWTADALFAAPARVPASEAVAVTPAALLAMLSV</sequence>
<protein>
    <recommendedName>
        <fullName evidence="4">G-patch domain-containing protein</fullName>
    </recommendedName>
</protein>
<comment type="caution">
    <text evidence="2">The sequence shown here is derived from an EMBL/GenBank/DDBJ whole genome shotgun (WGS) entry which is preliminary data.</text>
</comment>
<gene>
    <name evidence="2" type="ORF">FNF28_04063</name>
</gene>
<organism evidence="2 3">
    <name type="scientific">Cafeteria roenbergensis</name>
    <name type="common">Marine flagellate</name>
    <dbReference type="NCBI Taxonomy" id="33653"/>
    <lineage>
        <taxon>Eukaryota</taxon>
        <taxon>Sar</taxon>
        <taxon>Stramenopiles</taxon>
        <taxon>Bigyra</taxon>
        <taxon>Opalozoa</taxon>
        <taxon>Bicosoecida</taxon>
        <taxon>Cafeteriaceae</taxon>
        <taxon>Cafeteria</taxon>
    </lineage>
</organism>
<evidence type="ECO:0000313" key="2">
    <source>
        <dbReference type="EMBL" id="KAA0163958.1"/>
    </source>
</evidence>
<accession>A0A5A8DF87</accession>
<proteinExistence type="predicted"/>
<feature type="compositionally biased region" description="Basic and acidic residues" evidence="1">
    <location>
        <begin position="50"/>
        <end position="63"/>
    </location>
</feature>
<dbReference type="Proteomes" id="UP000324907">
    <property type="component" value="Unassembled WGS sequence"/>
</dbReference>
<dbReference type="AlphaFoldDB" id="A0A5A8DF87"/>
<feature type="region of interest" description="Disordered" evidence="1">
    <location>
        <begin position="30"/>
        <end position="70"/>
    </location>
</feature>
<evidence type="ECO:0008006" key="4">
    <source>
        <dbReference type="Google" id="ProtNLM"/>
    </source>
</evidence>